<dbReference type="EMBL" id="CP041692">
    <property type="protein sequence ID" value="QDP97306.1"/>
    <property type="molecule type" value="Genomic_DNA"/>
</dbReference>
<dbReference type="RefSeq" id="WP_143987267.1">
    <property type="nucleotide sequence ID" value="NZ_CP041692.1"/>
</dbReference>
<dbReference type="AlphaFoldDB" id="A0A516Q1L0"/>
<protein>
    <submittedName>
        <fullName evidence="1">Uncharacterized protein</fullName>
    </submittedName>
</protein>
<gene>
    <name evidence="1" type="ORF">FOE78_16480</name>
</gene>
<name>A0A516Q1L0_9ACTN</name>
<keyword evidence="2" id="KW-1185">Reference proteome</keyword>
<evidence type="ECO:0000313" key="2">
    <source>
        <dbReference type="Proteomes" id="UP000319263"/>
    </source>
</evidence>
<reference evidence="1 2" key="1">
    <citation type="submission" date="2019-07" db="EMBL/GenBank/DDBJ databases">
        <title>Microlunatus dokdonensis sp. nov. isolated from the rhizospheric soil of the wild plant Elymus tsukushiensis.</title>
        <authorList>
            <person name="Ghim S.-Y."/>
            <person name="Hwang Y.-J."/>
            <person name="Son J.-S."/>
            <person name="Shin J.-H."/>
        </authorList>
    </citation>
    <scope>NUCLEOTIDE SEQUENCE [LARGE SCALE GENOMIC DNA]</scope>
    <source>
        <strain evidence="1 2">KUDC0627</strain>
    </source>
</reference>
<dbReference type="OrthoDB" id="3733935at2"/>
<sequence>MSEPTAAPEPPHTGELAVDQALESLPGLASSPLDEHHDRLARVHEELHRALNAEHSADQGGA</sequence>
<dbReference type="Proteomes" id="UP000319263">
    <property type="component" value="Chromosome"/>
</dbReference>
<proteinExistence type="predicted"/>
<accession>A0A516Q1L0</accession>
<dbReference type="KEGG" id="mik:FOE78_16480"/>
<evidence type="ECO:0000313" key="1">
    <source>
        <dbReference type="EMBL" id="QDP97306.1"/>
    </source>
</evidence>
<organism evidence="1 2">
    <name type="scientific">Microlunatus elymi</name>
    <dbReference type="NCBI Taxonomy" id="2596828"/>
    <lineage>
        <taxon>Bacteria</taxon>
        <taxon>Bacillati</taxon>
        <taxon>Actinomycetota</taxon>
        <taxon>Actinomycetes</taxon>
        <taxon>Propionibacteriales</taxon>
        <taxon>Propionibacteriaceae</taxon>
        <taxon>Microlunatus</taxon>
    </lineage>
</organism>